<dbReference type="InterPro" id="IPR010319">
    <property type="entry name" value="Transglutaminase-like_Cys_pept"/>
</dbReference>
<sequence length="191" mass="22298">MMKWVEQKYGRAAAERVDRWRNLMASERDLPERDKLTLVNAFFNRLPWKTDQELWGREDYWATPIEALSIRGADCEDYSIAKYFTLRELGVPDSKLKIMYVKALRLNQAHMVLTYYPTPDAVPLVLDNINGDILPASERPDLAPVYSFNASSLWLAKRRGEGRRVGGSDRLSLWQDLQQRLQREGEQHNDR</sequence>
<keyword evidence="1" id="KW-0548">Nucleotidyltransferase</keyword>
<dbReference type="PANTHER" id="PTHR39327:SF1">
    <property type="entry name" value="BLR5470 PROTEIN"/>
    <property type="match status" value="1"/>
</dbReference>
<dbReference type="Proteomes" id="UP000886251">
    <property type="component" value="Unassembled WGS sequence"/>
</dbReference>
<protein>
    <submittedName>
        <fullName evidence="1">Sulfate adenylyltransferase</fullName>
    </submittedName>
</protein>
<dbReference type="PANTHER" id="PTHR39327">
    <property type="match status" value="1"/>
</dbReference>
<dbReference type="GO" id="GO:0016779">
    <property type="term" value="F:nucleotidyltransferase activity"/>
    <property type="evidence" value="ECO:0007669"/>
    <property type="project" value="UniProtKB-KW"/>
</dbReference>
<dbReference type="EMBL" id="DRKP01000076">
    <property type="protein sequence ID" value="HEB96140.1"/>
    <property type="molecule type" value="Genomic_DNA"/>
</dbReference>
<evidence type="ECO:0000313" key="1">
    <source>
        <dbReference type="EMBL" id="HEB96140.1"/>
    </source>
</evidence>
<comment type="caution">
    <text evidence="1">The sequence shown here is derived from an EMBL/GenBank/DDBJ whole genome shotgun (WGS) entry which is preliminary data.</text>
</comment>
<gene>
    <name evidence="1" type="ORF">ENI96_06895</name>
</gene>
<accession>A0A831W8R3</accession>
<name>A0A831W8R3_9GAMM</name>
<reference evidence="1" key="1">
    <citation type="journal article" date="2020" name="mSystems">
        <title>Genome- and Community-Level Interaction Insights into Carbon Utilization and Element Cycling Functions of Hydrothermarchaeota in Hydrothermal Sediment.</title>
        <authorList>
            <person name="Zhou Z."/>
            <person name="Liu Y."/>
            <person name="Xu W."/>
            <person name="Pan J."/>
            <person name="Luo Z.H."/>
            <person name="Li M."/>
        </authorList>
    </citation>
    <scope>NUCLEOTIDE SEQUENCE [LARGE SCALE GENOMIC DNA]</scope>
    <source>
        <strain evidence="1">HyVt-443</strain>
    </source>
</reference>
<dbReference type="AlphaFoldDB" id="A0A831W8R3"/>
<dbReference type="Gene3D" id="3.10.620.30">
    <property type="match status" value="1"/>
</dbReference>
<organism evidence="1">
    <name type="scientific">Sedimenticola thiotaurini</name>
    <dbReference type="NCBI Taxonomy" id="1543721"/>
    <lineage>
        <taxon>Bacteria</taxon>
        <taxon>Pseudomonadati</taxon>
        <taxon>Pseudomonadota</taxon>
        <taxon>Gammaproteobacteria</taxon>
        <taxon>Chromatiales</taxon>
        <taxon>Sedimenticolaceae</taxon>
        <taxon>Sedimenticola</taxon>
    </lineage>
</organism>
<dbReference type="Pfam" id="PF06035">
    <property type="entry name" value="Peptidase_C93"/>
    <property type="match status" value="1"/>
</dbReference>
<proteinExistence type="predicted"/>
<keyword evidence="1" id="KW-0808">Transferase</keyword>